<dbReference type="Proteomes" id="UP000033633">
    <property type="component" value="Unassembled WGS sequence"/>
</dbReference>
<evidence type="ECO:0000313" key="2">
    <source>
        <dbReference type="EMBL" id="KKD00999.1"/>
    </source>
</evidence>
<evidence type="ECO:0000313" key="3">
    <source>
        <dbReference type="Proteomes" id="UP000033633"/>
    </source>
</evidence>
<keyword evidence="3" id="KW-1185">Reference proteome</keyword>
<gene>
    <name evidence="2" type="ORF">KY46_04275</name>
</gene>
<keyword evidence="2" id="KW-0540">Nuclease</keyword>
<organism evidence="2 3">
    <name type="scientific">Photobacterium halotolerans</name>
    <dbReference type="NCBI Taxonomy" id="265726"/>
    <lineage>
        <taxon>Bacteria</taxon>
        <taxon>Pseudomonadati</taxon>
        <taxon>Pseudomonadota</taxon>
        <taxon>Gammaproteobacteria</taxon>
        <taxon>Vibrionales</taxon>
        <taxon>Vibrionaceae</taxon>
        <taxon>Photobacterium</taxon>
    </lineage>
</organism>
<dbReference type="Gene3D" id="3.60.10.10">
    <property type="entry name" value="Endonuclease/exonuclease/phosphatase"/>
    <property type="match status" value="1"/>
</dbReference>
<proteinExistence type="predicted"/>
<dbReference type="Pfam" id="PF03372">
    <property type="entry name" value="Exo_endo_phos"/>
    <property type="match status" value="1"/>
</dbReference>
<protein>
    <submittedName>
        <fullName evidence="2">Endonuclease</fullName>
    </submittedName>
</protein>
<name>A0A0F5VFT9_9GAMM</name>
<dbReference type="AlphaFoldDB" id="A0A0F5VFT9"/>
<sequence>MSVCWECVVPTPTLRVAVLNIALSDPVPGRIRQKLSAPGHPRISRLAAMIQHVQPDVLLLCEFDHPGEGGDDGGLTDFCRYYLAEPQQGQVAIDYPYRYCPPANTGLLCEADLDGDGERTLPQDGQGYGFHHGHFSFVVLSRYPLIEEEIRSWQTLLWQQMPDNQLPEGYYSPEARAQLRLSSKNHLLLPVQVGYQRFQLLCAHPTPPVFDGPERRNARRNHDELRLLMDIINDEAYLVDDQGNPGGLDKDMPFVLLGDLNADLHDGEGMVLALRHLLYHPRVHRAVAEGKLTPKSLGGRFFRPWKLRRGRSSEWTHLSGLRLDYVLPSADFDVLNSGVFWPDKKDPLRRLVTDENGKERADISSDHRLVWVDVRLPAVKSE</sequence>
<keyword evidence="2" id="KW-0255">Endonuclease</keyword>
<feature type="domain" description="Endonuclease/exonuclease/phosphatase" evidence="1">
    <location>
        <begin position="39"/>
        <end position="367"/>
    </location>
</feature>
<accession>A0A0F5VFT9</accession>
<comment type="caution">
    <text evidence="2">The sequence shown here is derived from an EMBL/GenBank/DDBJ whole genome shotgun (WGS) entry which is preliminary data.</text>
</comment>
<evidence type="ECO:0000259" key="1">
    <source>
        <dbReference type="Pfam" id="PF03372"/>
    </source>
</evidence>
<keyword evidence="2" id="KW-0378">Hydrolase</keyword>
<dbReference type="EMBL" id="JWYV01000002">
    <property type="protein sequence ID" value="KKD00999.1"/>
    <property type="molecule type" value="Genomic_DNA"/>
</dbReference>
<dbReference type="InterPro" id="IPR036691">
    <property type="entry name" value="Endo/exonu/phosph_ase_sf"/>
</dbReference>
<dbReference type="SUPFAM" id="SSF56219">
    <property type="entry name" value="DNase I-like"/>
    <property type="match status" value="1"/>
</dbReference>
<dbReference type="STRING" id="265726.KY46_04275"/>
<dbReference type="PATRIC" id="fig|265726.11.peg.2215"/>
<dbReference type="GO" id="GO:0004519">
    <property type="term" value="F:endonuclease activity"/>
    <property type="evidence" value="ECO:0007669"/>
    <property type="project" value="UniProtKB-KW"/>
</dbReference>
<dbReference type="InterPro" id="IPR005135">
    <property type="entry name" value="Endo/exonuclease/phosphatase"/>
</dbReference>
<reference evidence="2 3" key="1">
    <citation type="submission" date="2014-12" db="EMBL/GenBank/DDBJ databases">
        <title>Mercury Reductase activity and rhizosphere competence traits in the genome of root associated Photobacterium halotolerans MELD1.</title>
        <authorList>
            <person name="Mathew D.C."/>
            <person name="Huang C.-C."/>
        </authorList>
    </citation>
    <scope>NUCLEOTIDE SEQUENCE [LARGE SCALE GENOMIC DNA]</scope>
    <source>
        <strain evidence="2 3">MELD1</strain>
    </source>
</reference>